<dbReference type="GO" id="GO:0022857">
    <property type="term" value="F:transmembrane transporter activity"/>
    <property type="evidence" value="ECO:0007669"/>
    <property type="project" value="InterPro"/>
</dbReference>
<organism evidence="7 8">
    <name type="scientific">Paroceanicella profunda</name>
    <dbReference type="NCBI Taxonomy" id="2579971"/>
    <lineage>
        <taxon>Bacteria</taxon>
        <taxon>Pseudomonadati</taxon>
        <taxon>Pseudomonadota</taxon>
        <taxon>Alphaproteobacteria</taxon>
        <taxon>Rhodobacterales</taxon>
        <taxon>Paracoccaceae</taxon>
        <taxon>Paroceanicella</taxon>
    </lineage>
</organism>
<feature type="transmembrane region" description="Helical" evidence="5">
    <location>
        <begin position="462"/>
        <end position="485"/>
    </location>
</feature>
<feature type="region of interest" description="Disordered" evidence="4">
    <location>
        <begin position="21"/>
        <end position="74"/>
    </location>
</feature>
<evidence type="ECO:0000256" key="5">
    <source>
        <dbReference type="SAM" id="Phobius"/>
    </source>
</evidence>
<accession>A0A5B8G2P8</accession>
<dbReference type="PROSITE" id="PS50850">
    <property type="entry name" value="MFS"/>
    <property type="match status" value="1"/>
</dbReference>
<feature type="transmembrane region" description="Helical" evidence="5">
    <location>
        <begin position="206"/>
        <end position="225"/>
    </location>
</feature>
<gene>
    <name evidence="7" type="ORF">FDP22_17740</name>
</gene>
<dbReference type="OrthoDB" id="9797953at2"/>
<feature type="transmembrane region" description="Helical" evidence="5">
    <location>
        <begin position="237"/>
        <end position="257"/>
    </location>
</feature>
<feature type="transmembrane region" description="Helical" evidence="5">
    <location>
        <begin position="297"/>
        <end position="318"/>
    </location>
</feature>
<keyword evidence="8" id="KW-1185">Reference proteome</keyword>
<dbReference type="EMBL" id="CP040818">
    <property type="protein sequence ID" value="QDL93462.1"/>
    <property type="molecule type" value="Genomic_DNA"/>
</dbReference>
<dbReference type="PANTHER" id="PTHR23537:SF1">
    <property type="entry name" value="SUGAR TRANSPORTER"/>
    <property type="match status" value="1"/>
</dbReference>
<dbReference type="AlphaFoldDB" id="A0A5B8G2P8"/>
<keyword evidence="1 5" id="KW-0812">Transmembrane</keyword>
<feature type="compositionally biased region" description="Basic and acidic residues" evidence="4">
    <location>
        <begin position="119"/>
        <end position="138"/>
    </location>
</feature>
<feature type="transmembrane region" description="Helical" evidence="5">
    <location>
        <begin position="410"/>
        <end position="428"/>
    </location>
</feature>
<feature type="transmembrane region" description="Helical" evidence="5">
    <location>
        <begin position="263"/>
        <end position="285"/>
    </location>
</feature>
<feature type="domain" description="Major facilitator superfamily (MFS) profile" evidence="6">
    <location>
        <begin position="164"/>
        <end position="547"/>
    </location>
</feature>
<dbReference type="KEGG" id="ppru:FDP22_17740"/>
<dbReference type="Proteomes" id="UP000305888">
    <property type="component" value="Chromosome"/>
</dbReference>
<reference evidence="7 8" key="1">
    <citation type="submission" date="2019-06" db="EMBL/GenBank/DDBJ databases">
        <title>Genome sequence of Rhodobacteraceae bacterium D4M1.</title>
        <authorList>
            <person name="Cao J."/>
        </authorList>
    </citation>
    <scope>NUCLEOTIDE SEQUENCE [LARGE SCALE GENOMIC DNA]</scope>
    <source>
        <strain evidence="7 8">D4M1</strain>
    </source>
</reference>
<feature type="transmembrane region" description="Helical" evidence="5">
    <location>
        <begin position="435"/>
        <end position="456"/>
    </location>
</feature>
<protein>
    <submittedName>
        <fullName evidence="7">YbfB/YjiJ family MFS transporter</fullName>
    </submittedName>
</protein>
<dbReference type="SUPFAM" id="SSF103473">
    <property type="entry name" value="MFS general substrate transporter"/>
    <property type="match status" value="1"/>
</dbReference>
<feature type="transmembrane region" description="Helical" evidence="5">
    <location>
        <begin position="370"/>
        <end position="398"/>
    </location>
</feature>
<dbReference type="InterPro" id="IPR020846">
    <property type="entry name" value="MFS_dom"/>
</dbReference>
<name>A0A5B8G2P8_9RHOB</name>
<evidence type="ECO:0000256" key="3">
    <source>
        <dbReference type="ARBA" id="ARBA00023136"/>
    </source>
</evidence>
<evidence type="ECO:0000313" key="7">
    <source>
        <dbReference type="EMBL" id="QDL93462.1"/>
    </source>
</evidence>
<feature type="region of interest" description="Disordered" evidence="4">
    <location>
        <begin position="93"/>
        <end position="155"/>
    </location>
</feature>
<evidence type="ECO:0000256" key="4">
    <source>
        <dbReference type="SAM" id="MobiDB-lite"/>
    </source>
</evidence>
<dbReference type="InterPro" id="IPR010645">
    <property type="entry name" value="MFS_4"/>
</dbReference>
<keyword evidence="3 5" id="KW-0472">Membrane</keyword>
<dbReference type="GO" id="GO:0005886">
    <property type="term" value="C:plasma membrane"/>
    <property type="evidence" value="ECO:0007669"/>
    <property type="project" value="TreeGrafter"/>
</dbReference>
<sequence>MPARPAGLARGQGCMAGAAALARPVRRASVRPAPDSPAFRRSASAPLGSSDAHVPSRGAGRGGTEPVGRPGRSIRAAAPARLLPAIAKPRRDGACWRRGRGRAGGVAPGPGRRRARGSGQEHRLSAGARRPPDRRDRCAASAPATRPESVMHETATPRAGLPPVIAVMAGGICAQMLCLGMARFAFTPLLPLMEAQAGLSIRDGGILGAMIYAGYMTGVLSLALLRGPRLRYAMYRAGLVIAVLSTAAMALTTDVLLWGVLRFLGGACGAAAMLLASEFLLGWLLRNGRRPDLGWHFAGLGLGVVLSGSAALAMAGRLDWDSQWLVLAGIGLLLLPPAWVLVPRPEGPARGGPAVARPSRGEEPPPPGRAWFVAFGLSYLAAAWGYAVCATFAVAIVAGSGGGLGQGATAWIMIGIAASAGAVLGSWVAQRVGAFATLAGAFVAQILAVGLLLLPAQSGASLPAAALFGATFIAIVSISLTLVGLRVPDNAGRVMARLTLCYGVGQVLGPAVTGVLTEAAGSYAPALIVSMLVLLAGLGCLVATRRF</sequence>
<proteinExistence type="predicted"/>
<feature type="transmembrane region" description="Helical" evidence="5">
    <location>
        <begin position="523"/>
        <end position="544"/>
    </location>
</feature>
<feature type="transmembrane region" description="Helical" evidence="5">
    <location>
        <begin position="164"/>
        <end position="186"/>
    </location>
</feature>
<dbReference type="Gene3D" id="1.20.1250.20">
    <property type="entry name" value="MFS general substrate transporter like domains"/>
    <property type="match status" value="1"/>
</dbReference>
<dbReference type="PANTHER" id="PTHR23537">
    <property type="match status" value="1"/>
</dbReference>
<evidence type="ECO:0000313" key="8">
    <source>
        <dbReference type="Proteomes" id="UP000305888"/>
    </source>
</evidence>
<feature type="transmembrane region" description="Helical" evidence="5">
    <location>
        <begin position="324"/>
        <end position="342"/>
    </location>
</feature>
<evidence type="ECO:0000256" key="2">
    <source>
        <dbReference type="ARBA" id="ARBA00022989"/>
    </source>
</evidence>
<evidence type="ECO:0000259" key="6">
    <source>
        <dbReference type="PROSITE" id="PS50850"/>
    </source>
</evidence>
<feature type="transmembrane region" description="Helical" evidence="5">
    <location>
        <begin position="497"/>
        <end position="517"/>
    </location>
</feature>
<evidence type="ECO:0000256" key="1">
    <source>
        <dbReference type="ARBA" id="ARBA00022692"/>
    </source>
</evidence>
<keyword evidence="2 5" id="KW-1133">Transmembrane helix</keyword>
<dbReference type="Pfam" id="PF06779">
    <property type="entry name" value="MFS_4"/>
    <property type="match status" value="1"/>
</dbReference>
<dbReference type="InterPro" id="IPR036259">
    <property type="entry name" value="MFS_trans_sf"/>
</dbReference>